<organism evidence="4 5">
    <name type="scientific">Ravibacter arvi</name>
    <dbReference type="NCBI Taxonomy" id="2051041"/>
    <lineage>
        <taxon>Bacteria</taxon>
        <taxon>Pseudomonadati</taxon>
        <taxon>Bacteroidota</taxon>
        <taxon>Cytophagia</taxon>
        <taxon>Cytophagales</taxon>
        <taxon>Spirosomataceae</taxon>
        <taxon>Ravibacter</taxon>
    </lineage>
</organism>
<feature type="domain" description="Protein FecR C-terminal" evidence="3">
    <location>
        <begin position="334"/>
        <end position="400"/>
    </location>
</feature>
<dbReference type="Proteomes" id="UP001501508">
    <property type="component" value="Unassembled WGS sequence"/>
</dbReference>
<keyword evidence="1" id="KW-0812">Transmembrane</keyword>
<dbReference type="InterPro" id="IPR006860">
    <property type="entry name" value="FecR"/>
</dbReference>
<dbReference type="Gene3D" id="2.60.120.1440">
    <property type="match status" value="1"/>
</dbReference>
<feature type="transmembrane region" description="Helical" evidence="1">
    <location>
        <begin position="99"/>
        <end position="118"/>
    </location>
</feature>
<dbReference type="InterPro" id="IPR012373">
    <property type="entry name" value="Ferrdict_sens_TM"/>
</dbReference>
<dbReference type="RefSeq" id="WP_345026338.1">
    <property type="nucleotide sequence ID" value="NZ_BAABEY010000002.1"/>
</dbReference>
<evidence type="ECO:0000313" key="5">
    <source>
        <dbReference type="Proteomes" id="UP001501508"/>
    </source>
</evidence>
<evidence type="ECO:0000256" key="1">
    <source>
        <dbReference type="SAM" id="Phobius"/>
    </source>
</evidence>
<dbReference type="Gene3D" id="3.55.50.30">
    <property type="match status" value="1"/>
</dbReference>
<evidence type="ECO:0000259" key="3">
    <source>
        <dbReference type="Pfam" id="PF16344"/>
    </source>
</evidence>
<sequence length="402" mass="44369">MRKPNNRLSYLFQRYYHGVATERETDELMELVRKSEHDEGLSELTKEAWDTLNETDQALPEAIKNRILNSIIPPLPTDHFEGEGDGGEIRDNGRRIGRWGKYAVAATVAFICISGAWLKWGNDGTGKADLTARVQPAIKPGGNRAMLTLADGSTVLLDEAADGLILRQGAIEINKVTDGYLEYKAAGNEHPANGNHTISTPRGGQYKIGLPDGSMVWLNASSSIRFPTGFSAVERKVEIEGEAFFDIKKDIRRPFKVIFGDNEVAVLGTKFNIANYPDEAVSRTTLVEGSVALKSGNKRNKLVPGQAASVGRDGTISIGPVDVEEVTAWKNNLFYFKGADIASIMQQVSRWYDIDIAYEGVLPKKQLAGKVPRNVELSEFMSMLQYAGINYRMEGRKMIIVP</sequence>
<accession>A0ABP8LPR0</accession>
<proteinExistence type="predicted"/>
<dbReference type="InterPro" id="IPR032508">
    <property type="entry name" value="FecR_C"/>
</dbReference>
<dbReference type="PANTHER" id="PTHR30273:SF2">
    <property type="entry name" value="PROTEIN FECR"/>
    <property type="match status" value="1"/>
</dbReference>
<dbReference type="PANTHER" id="PTHR30273">
    <property type="entry name" value="PERIPLASMIC SIGNAL SENSOR AND SIGMA FACTOR ACTIVATOR FECR-RELATED"/>
    <property type="match status" value="1"/>
</dbReference>
<evidence type="ECO:0008006" key="6">
    <source>
        <dbReference type="Google" id="ProtNLM"/>
    </source>
</evidence>
<feature type="domain" description="FecR protein" evidence="2">
    <location>
        <begin position="197"/>
        <end position="291"/>
    </location>
</feature>
<keyword evidence="5" id="KW-1185">Reference proteome</keyword>
<gene>
    <name evidence="4" type="ORF">GCM10023091_03960</name>
</gene>
<evidence type="ECO:0000259" key="2">
    <source>
        <dbReference type="Pfam" id="PF04773"/>
    </source>
</evidence>
<reference evidence="5" key="1">
    <citation type="journal article" date="2019" name="Int. J. Syst. Evol. Microbiol.">
        <title>The Global Catalogue of Microorganisms (GCM) 10K type strain sequencing project: providing services to taxonomists for standard genome sequencing and annotation.</title>
        <authorList>
            <consortium name="The Broad Institute Genomics Platform"/>
            <consortium name="The Broad Institute Genome Sequencing Center for Infectious Disease"/>
            <person name="Wu L."/>
            <person name="Ma J."/>
        </authorList>
    </citation>
    <scope>NUCLEOTIDE SEQUENCE [LARGE SCALE GENOMIC DNA]</scope>
    <source>
        <strain evidence="5">JCM 31920</strain>
    </source>
</reference>
<keyword evidence="1" id="KW-1133">Transmembrane helix</keyword>
<dbReference type="Pfam" id="PF16344">
    <property type="entry name" value="FecR_C"/>
    <property type="match status" value="1"/>
</dbReference>
<dbReference type="EMBL" id="BAABEY010000002">
    <property type="protein sequence ID" value="GAA4432226.1"/>
    <property type="molecule type" value="Genomic_DNA"/>
</dbReference>
<dbReference type="Pfam" id="PF04773">
    <property type="entry name" value="FecR"/>
    <property type="match status" value="1"/>
</dbReference>
<name>A0ABP8LPR0_9BACT</name>
<keyword evidence="1" id="KW-0472">Membrane</keyword>
<protein>
    <recommendedName>
        <fullName evidence="6">FecR family protein</fullName>
    </recommendedName>
</protein>
<evidence type="ECO:0000313" key="4">
    <source>
        <dbReference type="EMBL" id="GAA4432226.1"/>
    </source>
</evidence>
<comment type="caution">
    <text evidence="4">The sequence shown here is derived from an EMBL/GenBank/DDBJ whole genome shotgun (WGS) entry which is preliminary data.</text>
</comment>